<sequence length="29" mass="3249">MIKLAIVYAIVATVISGAVVAIDKWRYKR</sequence>
<evidence type="ECO:0000313" key="1">
    <source>
        <dbReference type="EMBL" id="MEO1780974.1"/>
    </source>
</evidence>
<name>A0ABV0EYT5_9ENTE</name>
<accession>A0ABV0EYT5</accession>
<keyword evidence="2" id="KW-1185">Reference proteome</keyword>
<reference evidence="1" key="1">
    <citation type="submission" date="2016-06" db="EMBL/GenBank/DDBJ databases">
        <authorList>
            <person name="Van Tyne D."/>
        </authorList>
    </citation>
    <scope>NUCLEOTIDE SEQUENCE</scope>
    <source>
        <strain evidence="1">JM9A</strain>
    </source>
</reference>
<reference evidence="1" key="2">
    <citation type="submission" date="2024-02" db="EMBL/GenBank/DDBJ databases">
        <title>The Genome Sequence of Enterococcus diestrammenae JM9A.</title>
        <authorList>
            <person name="Earl A."/>
            <person name="Manson A."/>
            <person name="Gilmore M."/>
            <person name="Sanders J."/>
            <person name="Shea T."/>
            <person name="Howe W."/>
            <person name="Livny J."/>
            <person name="Cuomo C."/>
            <person name="Neafsey D."/>
            <person name="Birren B."/>
        </authorList>
    </citation>
    <scope>NUCLEOTIDE SEQUENCE</scope>
    <source>
        <strain evidence="1">JM9A</strain>
    </source>
</reference>
<dbReference type="Proteomes" id="UP001429357">
    <property type="component" value="Unassembled WGS sequence"/>
</dbReference>
<comment type="caution">
    <text evidence="1">The sequence shown here is derived from an EMBL/GenBank/DDBJ whole genome shotgun (WGS) entry which is preliminary data.</text>
</comment>
<proteinExistence type="predicted"/>
<evidence type="ECO:0000313" key="2">
    <source>
        <dbReference type="Proteomes" id="UP001429357"/>
    </source>
</evidence>
<dbReference type="EMBL" id="MAEI02000001">
    <property type="protein sequence ID" value="MEO1780974.1"/>
    <property type="molecule type" value="Genomic_DNA"/>
</dbReference>
<protein>
    <submittedName>
        <fullName evidence="1">Uncharacterized protein</fullName>
    </submittedName>
</protein>
<gene>
    <name evidence="1" type="ORF">BAU18_000552</name>
</gene>
<organism evidence="1 2">
    <name type="scientific">Enterococcus diestrammenae</name>
    <dbReference type="NCBI Taxonomy" id="1155073"/>
    <lineage>
        <taxon>Bacteria</taxon>
        <taxon>Bacillati</taxon>
        <taxon>Bacillota</taxon>
        <taxon>Bacilli</taxon>
        <taxon>Lactobacillales</taxon>
        <taxon>Enterococcaceae</taxon>
        <taxon>Enterococcus</taxon>
    </lineage>
</organism>